<dbReference type="PANTHER" id="PTHR46889:SF4">
    <property type="entry name" value="TRANSPOSASE INSO FOR INSERTION SEQUENCE ELEMENT IS911B-RELATED"/>
    <property type="match status" value="1"/>
</dbReference>
<dbReference type="Pfam" id="PF13333">
    <property type="entry name" value="rve_2"/>
    <property type="match status" value="1"/>
</dbReference>
<proteinExistence type="predicted"/>
<dbReference type="InterPro" id="IPR001584">
    <property type="entry name" value="Integrase_cat-core"/>
</dbReference>
<accession>A0ABV6RIU2</accession>
<sequence>MAESFFATLMLELTDDKPFKNREAARSAVFEYVELFYNRIRMHSALGYRSPMQAERDYQTVRSVS</sequence>
<dbReference type="InterPro" id="IPR050900">
    <property type="entry name" value="Transposase_IS3/IS150/IS904"/>
</dbReference>
<feature type="domain" description="Integrase catalytic" evidence="1">
    <location>
        <begin position="3"/>
        <end position="53"/>
    </location>
</feature>
<dbReference type="EMBL" id="JBHLTG010000001">
    <property type="protein sequence ID" value="MFC0676681.1"/>
    <property type="molecule type" value="Genomic_DNA"/>
</dbReference>
<dbReference type="InterPro" id="IPR012337">
    <property type="entry name" value="RNaseH-like_sf"/>
</dbReference>
<organism evidence="2 3">
    <name type="scientific">Lysobacter korlensis</name>
    <dbReference type="NCBI Taxonomy" id="553636"/>
    <lineage>
        <taxon>Bacteria</taxon>
        <taxon>Pseudomonadati</taxon>
        <taxon>Pseudomonadota</taxon>
        <taxon>Gammaproteobacteria</taxon>
        <taxon>Lysobacterales</taxon>
        <taxon>Lysobacteraceae</taxon>
        <taxon>Lysobacter</taxon>
    </lineage>
</organism>
<reference evidence="2 3" key="1">
    <citation type="submission" date="2024-09" db="EMBL/GenBank/DDBJ databases">
        <authorList>
            <person name="Sun Q."/>
            <person name="Mori K."/>
        </authorList>
    </citation>
    <scope>NUCLEOTIDE SEQUENCE [LARGE SCALE GENOMIC DNA]</scope>
    <source>
        <strain evidence="2 3">KCTC 23076</strain>
    </source>
</reference>
<dbReference type="PANTHER" id="PTHR46889">
    <property type="entry name" value="TRANSPOSASE INSF FOR INSERTION SEQUENCE IS3B-RELATED"/>
    <property type="match status" value="1"/>
</dbReference>
<keyword evidence="3" id="KW-1185">Reference proteome</keyword>
<comment type="caution">
    <text evidence="2">The sequence shown here is derived from an EMBL/GenBank/DDBJ whole genome shotgun (WGS) entry which is preliminary data.</text>
</comment>
<evidence type="ECO:0000313" key="2">
    <source>
        <dbReference type="EMBL" id="MFC0676681.1"/>
    </source>
</evidence>
<dbReference type="Proteomes" id="UP001589896">
    <property type="component" value="Unassembled WGS sequence"/>
</dbReference>
<name>A0ABV6RIU2_9GAMM</name>
<protein>
    <submittedName>
        <fullName evidence="2">IS3 family transposase</fullName>
    </submittedName>
</protein>
<dbReference type="RefSeq" id="WP_386664445.1">
    <property type="nucleotide sequence ID" value="NZ_JBHLTG010000001.1"/>
</dbReference>
<evidence type="ECO:0000259" key="1">
    <source>
        <dbReference type="Pfam" id="PF13333"/>
    </source>
</evidence>
<evidence type="ECO:0000313" key="3">
    <source>
        <dbReference type="Proteomes" id="UP001589896"/>
    </source>
</evidence>
<dbReference type="SUPFAM" id="SSF53098">
    <property type="entry name" value="Ribonuclease H-like"/>
    <property type="match status" value="1"/>
</dbReference>
<gene>
    <name evidence="2" type="ORF">ACFFGH_02280</name>
</gene>